<dbReference type="AlphaFoldDB" id="Q1MYH0"/>
<reference evidence="2 3" key="1">
    <citation type="submission" date="2006-03" db="EMBL/GenBank/DDBJ databases">
        <authorList>
            <person name="Pinhassi J."/>
            <person name="Pedros-Alio C."/>
            <person name="Ferriera S."/>
            <person name="Johnson J."/>
            <person name="Kravitz S."/>
            <person name="Halpern A."/>
            <person name="Remington K."/>
            <person name="Beeson K."/>
            <person name="Tran B."/>
            <person name="Rogers Y.-H."/>
            <person name="Friedman R."/>
            <person name="Venter J.C."/>
        </authorList>
    </citation>
    <scope>NUCLEOTIDE SEQUENCE [LARGE SCALE GENOMIC DNA]</scope>
    <source>
        <strain evidence="2 3">RED65</strain>
    </source>
</reference>
<keyword evidence="3" id="KW-1185">Reference proteome</keyword>
<dbReference type="Gene3D" id="1.10.3210.10">
    <property type="entry name" value="Hypothetical protein af1432"/>
    <property type="match status" value="1"/>
</dbReference>
<dbReference type="STRING" id="207949.RED65_02098"/>
<evidence type="ECO:0000313" key="3">
    <source>
        <dbReference type="Proteomes" id="UP000004263"/>
    </source>
</evidence>
<feature type="domain" description="HD-GYP" evidence="1">
    <location>
        <begin position="1"/>
        <end position="77"/>
    </location>
</feature>
<dbReference type="PANTHER" id="PTHR43155:SF2">
    <property type="entry name" value="CYCLIC DI-GMP PHOSPHODIESTERASE PA4108"/>
    <property type="match status" value="1"/>
</dbReference>
<sequence>YPNQLTGDEIHDGAKILSIIDSFEAITQGRNYQTSQQRPIMRAIMEINQYAGTQYCPKWVKHFNRAVKQLHVKKHKS</sequence>
<dbReference type="InterPro" id="IPR037522">
    <property type="entry name" value="HD_GYP_dom"/>
</dbReference>
<evidence type="ECO:0000313" key="2">
    <source>
        <dbReference type="EMBL" id="EAT10975.1"/>
    </source>
</evidence>
<dbReference type="RefSeq" id="WP_007019276.1">
    <property type="nucleotide sequence ID" value="NZ_CH724123.1"/>
</dbReference>
<protein>
    <submittedName>
        <fullName evidence="2">HD-GYP domain protein</fullName>
    </submittedName>
</protein>
<gene>
    <name evidence="2" type="ORF">RED65_02098</name>
</gene>
<evidence type="ECO:0000259" key="1">
    <source>
        <dbReference type="PROSITE" id="PS51832"/>
    </source>
</evidence>
<feature type="non-terminal residue" evidence="2">
    <location>
        <position position="1"/>
    </location>
</feature>
<proteinExistence type="predicted"/>
<dbReference type="HOGENOM" id="CLU_2643585_0_0_6"/>
<dbReference type="PANTHER" id="PTHR43155">
    <property type="entry name" value="CYCLIC DI-GMP PHOSPHODIESTERASE PA4108-RELATED"/>
    <property type="match status" value="1"/>
</dbReference>
<dbReference type="Pfam" id="PF13487">
    <property type="entry name" value="HD_5"/>
    <property type="match status" value="1"/>
</dbReference>
<dbReference type="EMBL" id="AAQH01000026">
    <property type="protein sequence ID" value="EAT10975.1"/>
    <property type="molecule type" value="Genomic_DNA"/>
</dbReference>
<comment type="caution">
    <text evidence="2">The sequence shown here is derived from an EMBL/GenBank/DDBJ whole genome shotgun (WGS) entry which is preliminary data.</text>
</comment>
<accession>Q1MYH0</accession>
<dbReference type="Proteomes" id="UP000004263">
    <property type="component" value="Unassembled WGS sequence"/>
</dbReference>
<name>Q1MYH0_9GAMM</name>
<dbReference type="PROSITE" id="PS51832">
    <property type="entry name" value="HD_GYP"/>
    <property type="match status" value="1"/>
</dbReference>
<organism evidence="2 3">
    <name type="scientific">Bermanella marisrubri</name>
    <dbReference type="NCBI Taxonomy" id="207949"/>
    <lineage>
        <taxon>Bacteria</taxon>
        <taxon>Pseudomonadati</taxon>
        <taxon>Pseudomonadota</taxon>
        <taxon>Gammaproteobacteria</taxon>
        <taxon>Oceanospirillales</taxon>
        <taxon>Oceanospirillaceae</taxon>
        <taxon>Bermanella</taxon>
    </lineage>
</organism>